<protein>
    <submittedName>
        <fullName evidence="1">Uncharacterized protein</fullName>
    </submittedName>
</protein>
<dbReference type="AlphaFoldDB" id="A0AAD7N0R7"/>
<keyword evidence="2" id="KW-1185">Reference proteome</keyword>
<name>A0AAD7N0R7_9AGAR</name>
<accession>A0AAD7N0R7</accession>
<evidence type="ECO:0000313" key="1">
    <source>
        <dbReference type="EMBL" id="KAJ7740763.1"/>
    </source>
</evidence>
<evidence type="ECO:0000313" key="2">
    <source>
        <dbReference type="Proteomes" id="UP001215280"/>
    </source>
</evidence>
<comment type="caution">
    <text evidence="1">The sequence shown here is derived from an EMBL/GenBank/DDBJ whole genome shotgun (WGS) entry which is preliminary data.</text>
</comment>
<organism evidence="1 2">
    <name type="scientific">Mycena maculata</name>
    <dbReference type="NCBI Taxonomy" id="230809"/>
    <lineage>
        <taxon>Eukaryota</taxon>
        <taxon>Fungi</taxon>
        <taxon>Dikarya</taxon>
        <taxon>Basidiomycota</taxon>
        <taxon>Agaricomycotina</taxon>
        <taxon>Agaricomycetes</taxon>
        <taxon>Agaricomycetidae</taxon>
        <taxon>Agaricales</taxon>
        <taxon>Marasmiineae</taxon>
        <taxon>Mycenaceae</taxon>
        <taxon>Mycena</taxon>
    </lineage>
</organism>
<gene>
    <name evidence="1" type="ORF">DFH07DRAFT_965303</name>
</gene>
<reference evidence="1" key="1">
    <citation type="submission" date="2023-03" db="EMBL/GenBank/DDBJ databases">
        <title>Massive genome expansion in bonnet fungi (Mycena s.s.) driven by repeated elements and novel gene families across ecological guilds.</title>
        <authorList>
            <consortium name="Lawrence Berkeley National Laboratory"/>
            <person name="Harder C.B."/>
            <person name="Miyauchi S."/>
            <person name="Viragh M."/>
            <person name="Kuo A."/>
            <person name="Thoen E."/>
            <person name="Andreopoulos B."/>
            <person name="Lu D."/>
            <person name="Skrede I."/>
            <person name="Drula E."/>
            <person name="Henrissat B."/>
            <person name="Morin E."/>
            <person name="Kohler A."/>
            <person name="Barry K."/>
            <person name="LaButti K."/>
            <person name="Morin E."/>
            <person name="Salamov A."/>
            <person name="Lipzen A."/>
            <person name="Mereny Z."/>
            <person name="Hegedus B."/>
            <person name="Baldrian P."/>
            <person name="Stursova M."/>
            <person name="Weitz H."/>
            <person name="Taylor A."/>
            <person name="Grigoriev I.V."/>
            <person name="Nagy L.G."/>
            <person name="Martin F."/>
            <person name="Kauserud H."/>
        </authorList>
    </citation>
    <scope>NUCLEOTIDE SEQUENCE</scope>
    <source>
        <strain evidence="1">CBHHK188m</strain>
    </source>
</reference>
<dbReference type="EMBL" id="JARJLG010000126">
    <property type="protein sequence ID" value="KAJ7740763.1"/>
    <property type="molecule type" value="Genomic_DNA"/>
</dbReference>
<dbReference type="Proteomes" id="UP001215280">
    <property type="component" value="Unassembled WGS sequence"/>
</dbReference>
<sequence>MDKMHRTQNGTSYEYDAGKTVLSDDENVRAARLVKRVTKPVADGHGAPGRVAAAHAQLATRPVAHDVALDLLRLEHTLAGVFFGSMRRGRRAP</sequence>
<proteinExistence type="predicted"/>